<dbReference type="EMBL" id="CAJNON010000865">
    <property type="protein sequence ID" value="CAF1394740.1"/>
    <property type="molecule type" value="Genomic_DNA"/>
</dbReference>
<dbReference type="GO" id="GO:0006605">
    <property type="term" value="P:protein targeting"/>
    <property type="evidence" value="ECO:0007669"/>
    <property type="project" value="InterPro"/>
</dbReference>
<sequence>MISISIAKKLEAAREQSPDHFPKPVIVLPPVDESTSGQWEERLRQANEGYTGEHVTLIPYHVQDTHWIGVIMQFNAAEQLQRAEYFDPVLASSFDDIKCQKRFNSVYPSISLQSKVYKQHEDPVQSVKLTAQNLLTAAKEVYSKKTGSPSQQNLGEESSADPSANTSYSFVNDMTDLSTSATYSGNRQEHCDRLSDLKLEKHQFSTQNASVTSVKVSPTAQGINDFTLNTEKSPSKLGEHKIVSYSLQSDPFNSVQDRQVDAQRQLELHKILKNELDSKLEESEIENLEELEKQILAKRENIASLEKQGKHKTAQQRKDSLSKLEAIQCLAQRIKALKPKPSNDEYFALKAELDNKLEESEIENLEELETQILAKRENIALLEKQGKHKTAQQRKDSLSNLQEIQCLAERIKALEAKPSNDEYSVLKPKPSNDEYIVLKAELHSKMEELEIANLEELETEILAKKENIILLEKQGKNKTAQQRKDSLSKLEETQSLAERVKAMEPKFSNGEYFALKAELDIKLEESEIGNLEELEKQILAKRENIASLEKQGKHKTAQQRRDSFSKLEKIQYLAERVKTLEPKLLNDKYLALKAELDNKLEESEIENLEELETQILAKRGNIVSLKKQGKHKTALQRKDSLSKLEEIQSLAESIKALEQKPLINEVQVQNENIIFDLIAPEILCTEEIQVSIPFNEKSVESMDNTVKELSARLEQEQSSMKNSSDTIPVQTDSGSAESKDLQDKDNSITKDSLIDLYNDFNSLSMCCDKHIAGLLFYSSVKLADKALLSACKVKLPQEIEKEMIGEIESLKQRLVIEELQSESIGKLVKSCEIHINNENWRSSLIELKKLWKIISPLHMQELRRLVGKVDEAAKLIEDKNIILLIGGTGAGKSTTIHFLGGSTMSETVVNGMNHIAPVIIKNLDLKNIATAPSATSVTRYISPVTVNFKDIGGRGDDGVILCDSPGFEDTSGPEVDIANGIGIVKAIKGCQSVKPVVLVSYKSIGDRCTGVKDLAHMLTGLIPIEKIDVAVGKKSELSTLEQFMAELDAIRTISSFDIKTTQSYFSILEKLIGYINECRRDAEKLLLALFRQEKVDFNKLASCLMGLKSAQWIEKYRTGVYSDIVGNVERQILEELDVLKKTVMQTNLDLDSSDKIKNVYQIIMRINEIKRLDKFFPSIDEQAYKAIKEAILTKFRQELDSAKSKVPPSTENIHIRKFESAVKYLPKDMKESLEDELKHCKEDIEGLLRDNDNRLTNALESGDLKTIKAIIEEYKSCDEKNFFEKIQSWETMIETGKSIDSVKNGLINMKYASNHFPQFKVKIHEKIDTKLAEMKKKDPTAFGKLGNYLNQDETGIGQSIVAEHKAFQGLSLSLFNEKTQKHGIEYVLNNLQGDLCDKNKLKKRYDEFYTIYESLIKQYLKPNVELGSLIDNTKLLAGDIKQQPTRIEWDASLRSNIPKLAAHIFALWTLQSAYHYFEATEVENKKSYLLQPHAAQVVSIFRMLGIGDDKEELKNNLVQIGTGEGKSVTLGATASILALLGFDVCCACYSEYLSQRDYASFLSLFDSLGVLSNVHYGTFNTLCEYIINDDGNIRQVVEQLILTDSNSAVEKAKFTKRAKILLIDEADVFFSQDFYGNVYAPVASLEDPTITALINYLWTYRKSKLTLNKVKETEEYKNCCARFSNWEALIQEAVKDMLADVISFESHEYIVKDDKVGYIEQDNIIFNAVYGYKTLFAYYFEHEKGKIGKKSLDEKICITIKCGGFSYAEIPIQFQYIMGVTGTLNTLSDPEKAIIRNVYKIHKQTITPSVFGQNNLKFSKKDDIMIESSDDYFNVIKREIDDRLQGKTDKRAVLVFLESEKKLKEFYASKALSPIKDSVIILTEEASPAEKESIIKRATGSGQITLFTKTFGRGTDFICHDPTVDSNGGIHVIQTFLSEEISEEVQIKGRTARQGDRGSYSLILLYTDLEKFRIERVDIENVKDGKGSVGRWFTNAIGLTDKCDSVYDLMNDRRMAFFKTQYEANTKYVEQAKKRHDSGQKFLSSLKSGDNNSVKEFLTTENKGAEDTSGSRTICLMDATVSMSHLLQKSKNTVGIMFERAAVILKEHHISLDSFEIQFVVYRNYCCPENKILQHSPWETKPDNLRAFMNTINVEGGLGNEAIEIALWHANKENERENITQVILIGDAPPNTKSEMSWQT</sequence>
<dbReference type="InterPro" id="IPR000185">
    <property type="entry name" value="SecA"/>
</dbReference>
<dbReference type="SUPFAM" id="SSF52540">
    <property type="entry name" value="P-loop containing nucleoside triphosphate hydrolases"/>
    <property type="match status" value="3"/>
</dbReference>
<dbReference type="Proteomes" id="UP000663881">
    <property type="component" value="Unassembled WGS sequence"/>
</dbReference>
<dbReference type="OrthoDB" id="2386367at2759"/>
<keyword evidence="4" id="KW-0175">Coiled coil</keyword>
<dbReference type="Proteomes" id="UP000663891">
    <property type="component" value="Unassembled WGS sequence"/>
</dbReference>
<dbReference type="Pfam" id="PF07517">
    <property type="entry name" value="SecA_DEAD"/>
    <property type="match status" value="1"/>
</dbReference>
<evidence type="ECO:0000256" key="3">
    <source>
        <dbReference type="ARBA" id="ARBA00023010"/>
    </source>
</evidence>
<evidence type="ECO:0000256" key="4">
    <source>
        <dbReference type="SAM" id="Coils"/>
    </source>
</evidence>
<accession>A0A819FK71</accession>
<feature type="compositionally biased region" description="Polar residues" evidence="5">
    <location>
        <begin position="716"/>
        <end position="736"/>
    </location>
</feature>
<evidence type="ECO:0000313" key="9">
    <source>
        <dbReference type="Proteomes" id="UP000663881"/>
    </source>
</evidence>
<keyword evidence="2" id="KW-0653">Protein transport</keyword>
<evidence type="ECO:0000256" key="1">
    <source>
        <dbReference type="ARBA" id="ARBA00022490"/>
    </source>
</evidence>
<dbReference type="GO" id="GO:0006886">
    <property type="term" value="P:intracellular protein transport"/>
    <property type="evidence" value="ECO:0007669"/>
    <property type="project" value="InterPro"/>
</dbReference>
<feature type="coiled-coil region" evidence="4">
    <location>
        <begin position="266"/>
        <end position="308"/>
    </location>
</feature>
<dbReference type="PROSITE" id="PS51196">
    <property type="entry name" value="SECA_MOTOR_DEAD"/>
    <property type="match status" value="1"/>
</dbReference>
<evidence type="ECO:0000256" key="5">
    <source>
        <dbReference type="SAM" id="MobiDB-lite"/>
    </source>
</evidence>
<organism evidence="8 9">
    <name type="scientific">Adineta steineri</name>
    <dbReference type="NCBI Taxonomy" id="433720"/>
    <lineage>
        <taxon>Eukaryota</taxon>
        <taxon>Metazoa</taxon>
        <taxon>Spiralia</taxon>
        <taxon>Gnathifera</taxon>
        <taxon>Rotifera</taxon>
        <taxon>Eurotatoria</taxon>
        <taxon>Bdelloidea</taxon>
        <taxon>Adinetida</taxon>
        <taxon>Adinetidae</taxon>
        <taxon>Adineta</taxon>
    </lineage>
</organism>
<dbReference type="InterPro" id="IPR014018">
    <property type="entry name" value="SecA_motor_DEAD"/>
</dbReference>
<evidence type="ECO:0000259" key="6">
    <source>
        <dbReference type="PROSITE" id="PS51196"/>
    </source>
</evidence>
<dbReference type="GO" id="GO:0016020">
    <property type="term" value="C:membrane"/>
    <property type="evidence" value="ECO:0007669"/>
    <property type="project" value="InterPro"/>
</dbReference>
<keyword evidence="2" id="KW-0813">Transport</keyword>
<evidence type="ECO:0000256" key="2">
    <source>
        <dbReference type="ARBA" id="ARBA00022927"/>
    </source>
</evidence>
<keyword evidence="3" id="KW-0811">Translocation</keyword>
<feature type="coiled-coil region" evidence="4">
    <location>
        <begin position="514"/>
        <end position="551"/>
    </location>
</feature>
<dbReference type="InterPro" id="IPR001650">
    <property type="entry name" value="Helicase_C-like"/>
</dbReference>
<dbReference type="GO" id="GO:0017038">
    <property type="term" value="P:protein import"/>
    <property type="evidence" value="ECO:0007669"/>
    <property type="project" value="InterPro"/>
</dbReference>
<feature type="domain" description="SecA family profile" evidence="6">
    <location>
        <begin position="1401"/>
        <end position="1993"/>
    </location>
</feature>
<evidence type="ECO:0000313" key="8">
    <source>
        <dbReference type="EMBL" id="CAF3870361.1"/>
    </source>
</evidence>
<reference evidence="8" key="1">
    <citation type="submission" date="2021-02" db="EMBL/GenBank/DDBJ databases">
        <authorList>
            <person name="Nowell W R."/>
        </authorList>
    </citation>
    <scope>NUCLEOTIDE SEQUENCE</scope>
</reference>
<dbReference type="Gene3D" id="3.40.50.300">
    <property type="entry name" value="P-loop containing nucleotide triphosphate hydrolases"/>
    <property type="match status" value="3"/>
</dbReference>
<feature type="region of interest" description="Disordered" evidence="5">
    <location>
        <begin position="711"/>
        <end position="744"/>
    </location>
</feature>
<name>A0A819FK71_9BILA</name>
<feature type="region of interest" description="Disordered" evidence="5">
    <location>
        <begin position="142"/>
        <end position="168"/>
    </location>
</feature>
<feature type="coiled-coil region" evidence="4">
    <location>
        <begin position="586"/>
        <end position="628"/>
    </location>
</feature>
<protein>
    <recommendedName>
        <fullName evidence="6">SecA family profile domain-containing protein</fullName>
    </recommendedName>
</protein>
<dbReference type="Pfam" id="PF00271">
    <property type="entry name" value="Helicase_C"/>
    <property type="match status" value="1"/>
</dbReference>
<dbReference type="PANTHER" id="PTHR30612">
    <property type="entry name" value="SECA INNER MEMBRANE COMPONENT OF SEC PROTEIN SECRETION SYSTEM"/>
    <property type="match status" value="1"/>
</dbReference>
<gene>
    <name evidence="8" type="ORF">OKA104_LOCUS22561</name>
    <name evidence="7" type="ORF">VCS650_LOCUS36148</name>
</gene>
<dbReference type="InterPro" id="IPR027417">
    <property type="entry name" value="P-loop_NTPase"/>
</dbReference>
<dbReference type="InterPro" id="IPR011115">
    <property type="entry name" value="SecA_DEAD"/>
</dbReference>
<dbReference type="GO" id="GO:0005524">
    <property type="term" value="F:ATP binding"/>
    <property type="evidence" value="ECO:0007669"/>
    <property type="project" value="InterPro"/>
</dbReference>
<keyword evidence="1" id="KW-0963">Cytoplasm</keyword>
<dbReference type="PANTHER" id="PTHR30612:SF0">
    <property type="entry name" value="CHLOROPLAST PROTEIN-TRANSPORTING ATPASE"/>
    <property type="match status" value="1"/>
</dbReference>
<proteinExistence type="predicted"/>
<comment type="caution">
    <text evidence="8">The sequence shown here is derived from an EMBL/GenBank/DDBJ whole genome shotgun (WGS) entry which is preliminary data.</text>
</comment>
<feature type="coiled-coil region" evidence="4">
    <location>
        <begin position="343"/>
        <end position="385"/>
    </location>
</feature>
<evidence type="ECO:0000313" key="7">
    <source>
        <dbReference type="EMBL" id="CAF1394740.1"/>
    </source>
</evidence>
<feature type="compositionally biased region" description="Polar residues" evidence="5">
    <location>
        <begin position="145"/>
        <end position="168"/>
    </location>
</feature>
<dbReference type="EMBL" id="CAJOAY010001650">
    <property type="protein sequence ID" value="CAF3870361.1"/>
    <property type="molecule type" value="Genomic_DNA"/>
</dbReference>